<dbReference type="Pfam" id="PF03447">
    <property type="entry name" value="NAD_binding_3"/>
    <property type="match status" value="1"/>
</dbReference>
<dbReference type="AlphaFoldDB" id="A0A839UEB5"/>
<name>A0A839UEB5_9HYPH</name>
<protein>
    <submittedName>
        <fullName evidence="2">Putative homoserine dehydrogenase-like protein</fullName>
    </submittedName>
</protein>
<evidence type="ECO:0000313" key="2">
    <source>
        <dbReference type="EMBL" id="MBB3146769.1"/>
    </source>
</evidence>
<reference evidence="2 3" key="1">
    <citation type="submission" date="2020-08" db="EMBL/GenBank/DDBJ databases">
        <title>Genomic Encyclopedia of Type Strains, Phase III (KMG-III): the genomes of soil and plant-associated and newly described type strains.</title>
        <authorList>
            <person name="Whitman W."/>
        </authorList>
    </citation>
    <scope>NUCLEOTIDE SEQUENCE [LARGE SCALE GENOMIC DNA]</scope>
    <source>
        <strain evidence="2 3">CECT 7015</strain>
    </source>
</reference>
<dbReference type="PANTHER" id="PTHR37850:SF2">
    <property type="entry name" value="SAF DOMAIN PROTEIN"/>
    <property type="match status" value="1"/>
</dbReference>
<accession>A0A839UEB5</accession>
<dbReference type="EMBL" id="JACHXN010000009">
    <property type="protein sequence ID" value="MBB3146769.1"/>
    <property type="molecule type" value="Genomic_DNA"/>
</dbReference>
<dbReference type="InterPro" id="IPR048423">
    <property type="entry name" value="DRL_cat"/>
</dbReference>
<evidence type="ECO:0000259" key="1">
    <source>
        <dbReference type="SMART" id="SM00858"/>
    </source>
</evidence>
<dbReference type="Pfam" id="PF21135">
    <property type="entry name" value="DRL_cat"/>
    <property type="match status" value="1"/>
</dbReference>
<dbReference type="InterPro" id="IPR013974">
    <property type="entry name" value="SAF"/>
</dbReference>
<dbReference type="SUPFAM" id="SSF51735">
    <property type="entry name" value="NAD(P)-binding Rossmann-fold domains"/>
    <property type="match status" value="1"/>
</dbReference>
<feature type="domain" description="SAF" evidence="1">
    <location>
        <begin position="353"/>
        <end position="418"/>
    </location>
</feature>
<dbReference type="GO" id="GO:0016491">
    <property type="term" value="F:oxidoreductase activity"/>
    <property type="evidence" value="ECO:0007669"/>
    <property type="project" value="InterPro"/>
</dbReference>
<proteinExistence type="predicted"/>
<dbReference type="RefSeq" id="WP_183662575.1">
    <property type="nucleotide sequence ID" value="NZ_JACHXN010000009.1"/>
</dbReference>
<comment type="caution">
    <text evidence="2">The sequence shown here is derived from an EMBL/GenBank/DDBJ whole genome shotgun (WGS) entry which is preliminary data.</text>
</comment>
<sequence length="446" mass="47278">MATNVALTGLARDMQARADTGRPIRIGLIGSGEMGTDIVTRVAHMPGIEIGAISELNLPNAIKAVDIAYQEDGHSREVSNASALTEAMEAGKIAVTNDAGLILENELIDVVIDATGVPAVGAEIGLKAMEHGKHLVMMNVEADVTIGAYLKSEADRLGVTYSLGAGDEPSSCMELIEFVSAMGHPIVAAGKGKNNPLNIDAIPDDYEEEARRRHMNVRMLVEFVDGSKTMVEMAAIANATGLVPDKPGMHGPAATLDQLSKVLVPEKDGGVLSRVGVVDYSIGKGVAPGVFVVADMSHPRISERMEDLKMGKGPYFTFHRPYHLTSLEVPLTCARVVLYGKADMVPLAKPVAEVCAVAKKDLKPGDRLDAIGEYCYRAWIMTAGEARVAGAIPCGLLQGGSVTKAIRKGELITSANAAPAQGSRIVELRARQDRLVYGRASASRNY</sequence>
<dbReference type="Gene3D" id="3.40.50.720">
    <property type="entry name" value="NAD(P)-binding Rossmann-like Domain"/>
    <property type="match status" value="1"/>
</dbReference>
<dbReference type="CDD" id="cd11616">
    <property type="entry name" value="SAF_DH_OX_like"/>
    <property type="match status" value="1"/>
</dbReference>
<gene>
    <name evidence="2" type="ORF">FHS21_003185</name>
</gene>
<keyword evidence="3" id="KW-1185">Reference proteome</keyword>
<dbReference type="PANTHER" id="PTHR37850">
    <property type="entry name" value="STRU PROTEIN"/>
    <property type="match status" value="1"/>
</dbReference>
<dbReference type="SMART" id="SM00858">
    <property type="entry name" value="SAF"/>
    <property type="match status" value="1"/>
</dbReference>
<dbReference type="Proteomes" id="UP000554520">
    <property type="component" value="Unassembled WGS sequence"/>
</dbReference>
<dbReference type="InterPro" id="IPR005106">
    <property type="entry name" value="Asp/hSer_DH_NAD-bd"/>
</dbReference>
<organism evidence="2 3">
    <name type="scientific">Phyllobacterium trifolii</name>
    <dbReference type="NCBI Taxonomy" id="300193"/>
    <lineage>
        <taxon>Bacteria</taxon>
        <taxon>Pseudomonadati</taxon>
        <taxon>Pseudomonadota</taxon>
        <taxon>Alphaproteobacteria</taxon>
        <taxon>Hyphomicrobiales</taxon>
        <taxon>Phyllobacteriaceae</taxon>
        <taxon>Phyllobacterium</taxon>
    </lineage>
</organism>
<dbReference type="InterPro" id="IPR036291">
    <property type="entry name" value="NAD(P)-bd_dom_sf"/>
</dbReference>
<dbReference type="GO" id="GO:0050661">
    <property type="term" value="F:NADP binding"/>
    <property type="evidence" value="ECO:0007669"/>
    <property type="project" value="InterPro"/>
</dbReference>
<evidence type="ECO:0000313" key="3">
    <source>
        <dbReference type="Proteomes" id="UP000554520"/>
    </source>
</evidence>